<keyword evidence="7" id="KW-0413">Isomerase</keyword>
<dbReference type="GO" id="GO:0043590">
    <property type="term" value="C:bacterial nucleoid"/>
    <property type="evidence" value="ECO:0007669"/>
    <property type="project" value="TreeGrafter"/>
</dbReference>
<keyword evidence="3 12" id="KW-0378">Hydrolase</keyword>
<keyword evidence="5" id="KW-0067">ATP-binding</keyword>
<dbReference type="GO" id="GO:0005737">
    <property type="term" value="C:cytoplasm"/>
    <property type="evidence" value="ECO:0007669"/>
    <property type="project" value="TreeGrafter"/>
</dbReference>
<name>A0A844GTN2_9CHRO</name>
<evidence type="ECO:0000259" key="11">
    <source>
        <dbReference type="PROSITE" id="PS51194"/>
    </source>
</evidence>
<protein>
    <recommendedName>
        <fullName evidence="9">DNA 3'-5' helicase</fullName>
        <ecNumber evidence="9">5.6.2.4</ecNumber>
    </recommendedName>
</protein>
<dbReference type="GO" id="GO:0016787">
    <property type="term" value="F:hydrolase activity"/>
    <property type="evidence" value="ECO:0007669"/>
    <property type="project" value="UniProtKB-KW"/>
</dbReference>
<reference evidence="12 13" key="1">
    <citation type="submission" date="2019-11" db="EMBL/GenBank/DDBJ databases">
        <title>Isolation of a new High Light Tolerant Cyanobacteria.</title>
        <authorList>
            <person name="Dobson Z."/>
            <person name="Vaughn N."/>
            <person name="Vaughn M."/>
            <person name="Fromme P."/>
            <person name="Mazor Y."/>
        </authorList>
    </citation>
    <scope>NUCLEOTIDE SEQUENCE [LARGE SCALE GENOMIC DNA]</scope>
    <source>
        <strain evidence="12 13">0216</strain>
    </source>
</reference>
<keyword evidence="6" id="KW-0238">DNA-binding</keyword>
<evidence type="ECO:0000313" key="13">
    <source>
        <dbReference type="Proteomes" id="UP000437131"/>
    </source>
</evidence>
<comment type="caution">
    <text evidence="12">The sequence shown here is derived from an EMBL/GenBank/DDBJ whole genome shotgun (WGS) entry which is preliminary data.</text>
</comment>
<accession>A0A844GTN2</accession>
<evidence type="ECO:0000256" key="8">
    <source>
        <dbReference type="ARBA" id="ARBA00034617"/>
    </source>
</evidence>
<evidence type="ECO:0000256" key="3">
    <source>
        <dbReference type="ARBA" id="ARBA00022801"/>
    </source>
</evidence>
<dbReference type="AlphaFoldDB" id="A0A844GTN2"/>
<evidence type="ECO:0000256" key="4">
    <source>
        <dbReference type="ARBA" id="ARBA00022806"/>
    </source>
</evidence>
<sequence>MNNSLQFLKYNLQKYWGYDNFRYPQKEIINSILSGKDCLVVMPTGGGKSLCFQLPALLQKGLTIVISPLVALMENQVLELRQKNLPASILHSEMKKRDRTFTLNLLENQKLRLLYLSPETLLSPPIWKIISHPNLIINALILDEAHCLSQWGDSFRPTYLRLGAIRSSLIKSKLNSSQMATKKESMILPIAAFTATADNNTQKIIQEYLQLSNPEKFLISPYRDNLQIKIKTIWTPKSRKKQLINHIKNKNKQSGLIYVRTRKDSENISHLLNELGYQNKAYHGGLEASIRRNIEQDWLEEKIKFVVCTSAFGMGINKPNLRWIFHYQAPLFLSEYIQEIGRGGRDGKLAEAITLISEKTGFFNPEDKNIKKYFLQRRIKQYQEALKIIKKLPLQGNIENLSRDKQVYISILNLSKQLYWLDPFNYQINLKNPQENIKFLIQKQKKLVRLTEEYMRTKKCRWGFLLDAFGFPQGRDFSCGKCDNCEVSIHNNFK</sequence>
<keyword evidence="2" id="KW-0547">Nucleotide-binding</keyword>
<dbReference type="PROSITE" id="PS51194">
    <property type="entry name" value="HELICASE_CTER"/>
    <property type="match status" value="1"/>
</dbReference>
<dbReference type="InterPro" id="IPR014001">
    <property type="entry name" value="Helicase_ATP-bd"/>
</dbReference>
<evidence type="ECO:0000256" key="9">
    <source>
        <dbReference type="ARBA" id="ARBA00034808"/>
    </source>
</evidence>
<dbReference type="GO" id="GO:0003677">
    <property type="term" value="F:DNA binding"/>
    <property type="evidence" value="ECO:0007669"/>
    <property type="project" value="UniProtKB-KW"/>
</dbReference>
<evidence type="ECO:0000259" key="10">
    <source>
        <dbReference type="PROSITE" id="PS51192"/>
    </source>
</evidence>
<proteinExistence type="inferred from homology"/>
<dbReference type="RefSeq" id="WP_155083308.1">
    <property type="nucleotide sequence ID" value="NZ_WMIA01000005.1"/>
</dbReference>
<dbReference type="InterPro" id="IPR011545">
    <property type="entry name" value="DEAD/DEAH_box_helicase_dom"/>
</dbReference>
<dbReference type="Pfam" id="PF00270">
    <property type="entry name" value="DEAD"/>
    <property type="match status" value="1"/>
</dbReference>
<dbReference type="Proteomes" id="UP000437131">
    <property type="component" value="Unassembled WGS sequence"/>
</dbReference>
<dbReference type="Pfam" id="PF00271">
    <property type="entry name" value="Helicase_C"/>
    <property type="match status" value="1"/>
</dbReference>
<dbReference type="Gene3D" id="3.40.50.300">
    <property type="entry name" value="P-loop containing nucleotide triphosphate hydrolases"/>
    <property type="match status" value="2"/>
</dbReference>
<dbReference type="NCBIfam" id="TIGR00614">
    <property type="entry name" value="recQ_fam"/>
    <property type="match status" value="1"/>
</dbReference>
<dbReference type="GO" id="GO:0006281">
    <property type="term" value="P:DNA repair"/>
    <property type="evidence" value="ECO:0007669"/>
    <property type="project" value="TreeGrafter"/>
</dbReference>
<dbReference type="GO" id="GO:0030894">
    <property type="term" value="C:replisome"/>
    <property type="evidence" value="ECO:0007669"/>
    <property type="project" value="TreeGrafter"/>
</dbReference>
<evidence type="ECO:0000256" key="1">
    <source>
        <dbReference type="ARBA" id="ARBA00005446"/>
    </source>
</evidence>
<dbReference type="SMART" id="SM00490">
    <property type="entry name" value="HELICc"/>
    <property type="match status" value="1"/>
</dbReference>
<dbReference type="GO" id="GO:0009378">
    <property type="term" value="F:four-way junction helicase activity"/>
    <property type="evidence" value="ECO:0007669"/>
    <property type="project" value="TreeGrafter"/>
</dbReference>
<feature type="domain" description="Helicase C-terminal" evidence="11">
    <location>
        <begin position="239"/>
        <end position="400"/>
    </location>
</feature>
<dbReference type="CDD" id="cd17920">
    <property type="entry name" value="DEXHc_RecQ"/>
    <property type="match status" value="1"/>
</dbReference>
<dbReference type="GO" id="GO:0005524">
    <property type="term" value="F:ATP binding"/>
    <property type="evidence" value="ECO:0007669"/>
    <property type="project" value="UniProtKB-KW"/>
</dbReference>
<dbReference type="EC" id="5.6.2.4" evidence="9"/>
<dbReference type="SMART" id="SM00487">
    <property type="entry name" value="DEXDc"/>
    <property type="match status" value="1"/>
</dbReference>
<evidence type="ECO:0000256" key="2">
    <source>
        <dbReference type="ARBA" id="ARBA00022741"/>
    </source>
</evidence>
<dbReference type="GO" id="GO:0043138">
    <property type="term" value="F:3'-5' DNA helicase activity"/>
    <property type="evidence" value="ECO:0007669"/>
    <property type="project" value="UniProtKB-EC"/>
</dbReference>
<comment type="similarity">
    <text evidence="1">Belongs to the helicase family. RecQ subfamily.</text>
</comment>
<dbReference type="PROSITE" id="PS51192">
    <property type="entry name" value="HELICASE_ATP_BIND_1"/>
    <property type="match status" value="1"/>
</dbReference>
<keyword evidence="4 12" id="KW-0347">Helicase</keyword>
<comment type="catalytic activity">
    <reaction evidence="8">
        <text>Couples ATP hydrolysis with the unwinding of duplex DNA by translocating in the 3'-5' direction.</text>
        <dbReference type="EC" id="5.6.2.4"/>
    </reaction>
</comment>
<feature type="domain" description="Helicase ATP-binding" evidence="10">
    <location>
        <begin position="29"/>
        <end position="215"/>
    </location>
</feature>
<dbReference type="PANTHER" id="PTHR13710">
    <property type="entry name" value="DNA HELICASE RECQ FAMILY MEMBER"/>
    <property type="match status" value="1"/>
</dbReference>
<dbReference type="InterPro" id="IPR001650">
    <property type="entry name" value="Helicase_C-like"/>
</dbReference>
<evidence type="ECO:0000313" key="12">
    <source>
        <dbReference type="EMBL" id="MTF38412.1"/>
    </source>
</evidence>
<dbReference type="InterPro" id="IPR004589">
    <property type="entry name" value="DNA_helicase_ATP-dep_RecQ"/>
</dbReference>
<evidence type="ECO:0000256" key="5">
    <source>
        <dbReference type="ARBA" id="ARBA00022840"/>
    </source>
</evidence>
<dbReference type="EMBL" id="WMIA01000005">
    <property type="protein sequence ID" value="MTF38412.1"/>
    <property type="molecule type" value="Genomic_DNA"/>
</dbReference>
<evidence type="ECO:0000256" key="6">
    <source>
        <dbReference type="ARBA" id="ARBA00023125"/>
    </source>
</evidence>
<gene>
    <name evidence="12" type="ORF">GGC33_05690</name>
</gene>
<organism evidence="12 13">
    <name type="scientific">Cyanobacterium aponinum 0216</name>
    <dbReference type="NCBI Taxonomy" id="2676140"/>
    <lineage>
        <taxon>Bacteria</taxon>
        <taxon>Bacillati</taxon>
        <taxon>Cyanobacteriota</taxon>
        <taxon>Cyanophyceae</taxon>
        <taxon>Oscillatoriophycideae</taxon>
        <taxon>Chroococcales</taxon>
        <taxon>Geminocystaceae</taxon>
        <taxon>Cyanobacterium</taxon>
    </lineage>
</organism>
<evidence type="ECO:0000256" key="7">
    <source>
        <dbReference type="ARBA" id="ARBA00023235"/>
    </source>
</evidence>
<dbReference type="InterPro" id="IPR027417">
    <property type="entry name" value="P-loop_NTPase"/>
</dbReference>
<dbReference type="PANTHER" id="PTHR13710:SF105">
    <property type="entry name" value="ATP-DEPENDENT DNA HELICASE Q1"/>
    <property type="match status" value="1"/>
</dbReference>
<dbReference type="GO" id="GO:0006310">
    <property type="term" value="P:DNA recombination"/>
    <property type="evidence" value="ECO:0007669"/>
    <property type="project" value="InterPro"/>
</dbReference>
<dbReference type="SUPFAM" id="SSF52540">
    <property type="entry name" value="P-loop containing nucleoside triphosphate hydrolases"/>
    <property type="match status" value="1"/>
</dbReference>